<evidence type="ECO:0000256" key="5">
    <source>
        <dbReference type="ARBA" id="ARBA00022898"/>
    </source>
</evidence>
<dbReference type="EMBL" id="CP060286">
    <property type="protein sequence ID" value="QNK42029.1"/>
    <property type="molecule type" value="Genomic_DNA"/>
</dbReference>
<keyword evidence="3 6" id="KW-0032">Aminotransferase</keyword>
<organism evidence="8 10">
    <name type="scientific">Caproicibacter fermentans</name>
    <dbReference type="NCBI Taxonomy" id="2576756"/>
    <lineage>
        <taxon>Bacteria</taxon>
        <taxon>Bacillati</taxon>
        <taxon>Bacillota</taxon>
        <taxon>Clostridia</taxon>
        <taxon>Eubacteriales</taxon>
        <taxon>Acutalibacteraceae</taxon>
        <taxon>Caproicibacter</taxon>
    </lineage>
</organism>
<sequence length="386" mass="41777">MKSLSVNALAAPTSGIRKIFNLAVKMDDCVKLMVGEPDFPTPEHIVEAACRALHEGKTGYTVSAGIPQLRALIAESVGKRKGIHADPEQQVIVTNGATGALYLSMKALLNPGDEIIIGVPLFSNYLGQAISIGAVPKFVTLREENGFIMDCEDLEKAVTPKTKAILLNSPSNPIGSIISPETLGKIAEIAVKHDLYVISDEVYQDYNYGGVPVVSIASFPGMQERTVIIDSFSKTYAMTGWRVGYAVSSPEMIRLMISMQDDVISCVNTMAQYAAVEALSGPQDSVGQMIDEFRVRRDLLVEGIEKIEGLKCVKPNGAFYLYVNISGTGLTSEDFAMRLLREARVAVVPGTAFGPGGTEYVRISYVTSQKNLLEGVKRISDFVKNL</sequence>
<dbReference type="FunFam" id="3.40.640.10:FF:000033">
    <property type="entry name" value="Aspartate aminotransferase"/>
    <property type="match status" value="1"/>
</dbReference>
<evidence type="ECO:0000256" key="4">
    <source>
        <dbReference type="ARBA" id="ARBA00022679"/>
    </source>
</evidence>
<reference evidence="9 11" key="2">
    <citation type="submission" date="2020-08" db="EMBL/GenBank/DDBJ databases">
        <title>The isolate Caproiciproducens sp. 7D4C2 produces n-caproate at mildly acidic conditions from hexoses: genome and rBOX comparison with related strains and chain-elongating bacteria.</title>
        <authorList>
            <person name="Esquivel-Elizondo S."/>
            <person name="Bagci C."/>
            <person name="Temovska M."/>
            <person name="Jeon B.S."/>
            <person name="Bessarab I."/>
            <person name="Williams R.B.H."/>
            <person name="Huson D.H."/>
            <person name="Angenent L.T."/>
        </authorList>
    </citation>
    <scope>NUCLEOTIDE SEQUENCE [LARGE SCALE GENOMIC DNA]</scope>
    <source>
        <strain evidence="9 11">7D4C2</strain>
    </source>
</reference>
<dbReference type="InterPro" id="IPR015421">
    <property type="entry name" value="PyrdxlP-dep_Trfase_major"/>
</dbReference>
<evidence type="ECO:0000256" key="3">
    <source>
        <dbReference type="ARBA" id="ARBA00022576"/>
    </source>
</evidence>
<evidence type="ECO:0000259" key="7">
    <source>
        <dbReference type="Pfam" id="PF00155"/>
    </source>
</evidence>
<name>A0A6N8HWW1_9FIRM</name>
<dbReference type="PANTHER" id="PTHR46383:SF1">
    <property type="entry name" value="ASPARTATE AMINOTRANSFERASE"/>
    <property type="match status" value="1"/>
</dbReference>
<protein>
    <recommendedName>
        <fullName evidence="6">Aminotransferase</fullName>
        <ecNumber evidence="6">2.6.1.-</ecNumber>
    </recommendedName>
</protein>
<comment type="similarity">
    <text evidence="2 6">Belongs to the class-I pyridoxal-phosphate-dependent aminotransferase family.</text>
</comment>
<dbReference type="InterPro" id="IPR050596">
    <property type="entry name" value="AspAT/PAT-like"/>
</dbReference>
<keyword evidence="10" id="KW-1185">Reference proteome</keyword>
<evidence type="ECO:0000256" key="1">
    <source>
        <dbReference type="ARBA" id="ARBA00001933"/>
    </source>
</evidence>
<dbReference type="PANTHER" id="PTHR46383">
    <property type="entry name" value="ASPARTATE AMINOTRANSFERASE"/>
    <property type="match status" value="1"/>
</dbReference>
<evidence type="ECO:0000313" key="8">
    <source>
        <dbReference type="EMBL" id="MVB10020.1"/>
    </source>
</evidence>
<dbReference type="Gene3D" id="3.40.640.10">
    <property type="entry name" value="Type I PLP-dependent aspartate aminotransferase-like (Major domain)"/>
    <property type="match status" value="1"/>
</dbReference>
<dbReference type="Gene3D" id="3.90.1150.10">
    <property type="entry name" value="Aspartate Aminotransferase, domain 1"/>
    <property type="match status" value="1"/>
</dbReference>
<proteinExistence type="inferred from homology"/>
<evidence type="ECO:0000313" key="10">
    <source>
        <dbReference type="Proteomes" id="UP000469440"/>
    </source>
</evidence>
<dbReference type="RefSeq" id="WP_066644011.1">
    <property type="nucleotide sequence ID" value="NZ_CP060286.1"/>
</dbReference>
<dbReference type="EMBL" id="VWXL01000014">
    <property type="protein sequence ID" value="MVB10020.1"/>
    <property type="molecule type" value="Genomic_DNA"/>
</dbReference>
<dbReference type="InterPro" id="IPR015422">
    <property type="entry name" value="PyrdxlP-dep_Trfase_small"/>
</dbReference>
<accession>A0A6N8HWW1</accession>
<evidence type="ECO:0000313" key="11">
    <source>
        <dbReference type="Proteomes" id="UP000515909"/>
    </source>
</evidence>
<dbReference type="PRINTS" id="PR00753">
    <property type="entry name" value="ACCSYNTHASE"/>
</dbReference>
<dbReference type="PROSITE" id="PS00105">
    <property type="entry name" value="AA_TRANSFER_CLASS_1"/>
    <property type="match status" value="1"/>
</dbReference>
<dbReference type="Proteomes" id="UP000469440">
    <property type="component" value="Unassembled WGS sequence"/>
</dbReference>
<accession>A0A7G8TEI8</accession>
<dbReference type="OrthoDB" id="9802328at2"/>
<keyword evidence="5" id="KW-0663">Pyridoxal phosphate</keyword>
<gene>
    <name evidence="8" type="ORF">CAFE_06910</name>
    <name evidence="9" type="ORF">HCR03_07320</name>
</gene>
<dbReference type="EC" id="2.6.1.-" evidence="6"/>
<keyword evidence="4 6" id="KW-0808">Transferase</keyword>
<comment type="cofactor">
    <cofactor evidence="1 6">
        <name>pyridoxal 5'-phosphate</name>
        <dbReference type="ChEBI" id="CHEBI:597326"/>
    </cofactor>
</comment>
<dbReference type="Proteomes" id="UP000515909">
    <property type="component" value="Chromosome"/>
</dbReference>
<dbReference type="GO" id="GO:0030170">
    <property type="term" value="F:pyridoxal phosphate binding"/>
    <property type="evidence" value="ECO:0007669"/>
    <property type="project" value="InterPro"/>
</dbReference>
<dbReference type="GO" id="GO:0008483">
    <property type="term" value="F:transaminase activity"/>
    <property type="evidence" value="ECO:0007669"/>
    <property type="project" value="UniProtKB-KW"/>
</dbReference>
<dbReference type="CDD" id="cd00609">
    <property type="entry name" value="AAT_like"/>
    <property type="match status" value="1"/>
</dbReference>
<dbReference type="InterPro" id="IPR004838">
    <property type="entry name" value="NHTrfase_class1_PyrdxlP-BS"/>
</dbReference>
<evidence type="ECO:0000256" key="2">
    <source>
        <dbReference type="ARBA" id="ARBA00007441"/>
    </source>
</evidence>
<dbReference type="InterPro" id="IPR015424">
    <property type="entry name" value="PyrdxlP-dep_Trfase"/>
</dbReference>
<reference evidence="8 10" key="1">
    <citation type="submission" date="2019-09" db="EMBL/GenBank/DDBJ databases">
        <title>Genome sequence of Clostridium sp. EA1.</title>
        <authorList>
            <person name="Poehlein A."/>
            <person name="Bengelsdorf F.R."/>
            <person name="Daniel R."/>
        </authorList>
    </citation>
    <scope>NUCLEOTIDE SEQUENCE [LARGE SCALE GENOMIC DNA]</scope>
    <source>
        <strain evidence="8 10">EA1</strain>
    </source>
</reference>
<evidence type="ECO:0000256" key="6">
    <source>
        <dbReference type="RuleBase" id="RU000481"/>
    </source>
</evidence>
<dbReference type="AlphaFoldDB" id="A0A6N8HWW1"/>
<evidence type="ECO:0000313" key="9">
    <source>
        <dbReference type="EMBL" id="QNK42029.1"/>
    </source>
</evidence>
<feature type="domain" description="Aminotransferase class I/classII large" evidence="7">
    <location>
        <begin position="28"/>
        <end position="379"/>
    </location>
</feature>
<dbReference type="InterPro" id="IPR004839">
    <property type="entry name" value="Aminotransferase_I/II_large"/>
</dbReference>
<dbReference type="KEGG" id="cfem:HCR03_07320"/>
<dbReference type="GO" id="GO:0006520">
    <property type="term" value="P:amino acid metabolic process"/>
    <property type="evidence" value="ECO:0007669"/>
    <property type="project" value="InterPro"/>
</dbReference>
<dbReference type="Pfam" id="PF00155">
    <property type="entry name" value="Aminotran_1_2"/>
    <property type="match status" value="1"/>
</dbReference>
<dbReference type="SUPFAM" id="SSF53383">
    <property type="entry name" value="PLP-dependent transferases"/>
    <property type="match status" value="1"/>
</dbReference>